<comment type="caution">
    <text evidence="2">The sequence shown here is derived from an EMBL/GenBank/DDBJ whole genome shotgun (WGS) entry which is preliminary data.</text>
</comment>
<evidence type="ECO:0000313" key="3">
    <source>
        <dbReference type="Proteomes" id="UP000824782"/>
    </source>
</evidence>
<evidence type="ECO:0000313" key="2">
    <source>
        <dbReference type="EMBL" id="KAG8536718.1"/>
    </source>
</evidence>
<sequence length="92" mass="10701">MMEPRSRDFSTVLDWLNRSNCFSRGSCLIDRTFWLRIASCWQYSARTRNLIPARPRKEEEREGRGEQTGHINHTSTTQDTSTGHARSISSRV</sequence>
<keyword evidence="3" id="KW-1185">Reference proteome</keyword>
<accession>A0AAV6YKW6</accession>
<dbReference type="Proteomes" id="UP000824782">
    <property type="component" value="Unassembled WGS sequence"/>
</dbReference>
<dbReference type="AlphaFoldDB" id="A0AAV6YKW6"/>
<feature type="compositionally biased region" description="Polar residues" evidence="1">
    <location>
        <begin position="69"/>
        <end position="92"/>
    </location>
</feature>
<evidence type="ECO:0000256" key="1">
    <source>
        <dbReference type="SAM" id="MobiDB-lite"/>
    </source>
</evidence>
<gene>
    <name evidence="2" type="ORF">GDO81_025799</name>
</gene>
<name>A0AAV6YKW6_ENGPU</name>
<protein>
    <submittedName>
        <fullName evidence="2">Uncharacterized protein</fullName>
    </submittedName>
</protein>
<dbReference type="EMBL" id="WNYA01039146">
    <property type="protein sequence ID" value="KAG8536718.1"/>
    <property type="molecule type" value="Genomic_DNA"/>
</dbReference>
<organism evidence="2 3">
    <name type="scientific">Engystomops pustulosus</name>
    <name type="common">Tungara frog</name>
    <name type="synonym">Physalaemus pustulosus</name>
    <dbReference type="NCBI Taxonomy" id="76066"/>
    <lineage>
        <taxon>Eukaryota</taxon>
        <taxon>Metazoa</taxon>
        <taxon>Chordata</taxon>
        <taxon>Craniata</taxon>
        <taxon>Vertebrata</taxon>
        <taxon>Euteleostomi</taxon>
        <taxon>Amphibia</taxon>
        <taxon>Batrachia</taxon>
        <taxon>Anura</taxon>
        <taxon>Neobatrachia</taxon>
        <taxon>Hyloidea</taxon>
        <taxon>Leptodactylidae</taxon>
        <taxon>Leiuperinae</taxon>
        <taxon>Engystomops</taxon>
    </lineage>
</organism>
<feature type="region of interest" description="Disordered" evidence="1">
    <location>
        <begin position="51"/>
        <end position="92"/>
    </location>
</feature>
<feature type="compositionally biased region" description="Basic and acidic residues" evidence="1">
    <location>
        <begin position="55"/>
        <end position="67"/>
    </location>
</feature>
<reference evidence="2" key="1">
    <citation type="thesis" date="2020" institute="ProQuest LLC" country="789 East Eisenhower Parkway, Ann Arbor, MI, USA">
        <title>Comparative Genomics and Chromosome Evolution.</title>
        <authorList>
            <person name="Mudd A.B."/>
        </authorList>
    </citation>
    <scope>NUCLEOTIDE SEQUENCE</scope>
    <source>
        <strain evidence="2">237g6f4</strain>
        <tissue evidence="2">Blood</tissue>
    </source>
</reference>
<proteinExistence type="predicted"/>